<dbReference type="RefSeq" id="WP_211634357.1">
    <property type="nucleotide sequence ID" value="NZ_CP073100.1"/>
</dbReference>
<feature type="domain" description="Extradiol ring-cleavage dioxygenase class III enzyme subunit B" evidence="6">
    <location>
        <begin position="41"/>
        <end position="263"/>
    </location>
</feature>
<dbReference type="Pfam" id="PF02900">
    <property type="entry name" value="LigB"/>
    <property type="match status" value="1"/>
</dbReference>
<dbReference type="InterPro" id="IPR014436">
    <property type="entry name" value="Extradiol_dOase_DODA"/>
</dbReference>
<dbReference type="GO" id="GO:0008198">
    <property type="term" value="F:ferrous iron binding"/>
    <property type="evidence" value="ECO:0007669"/>
    <property type="project" value="InterPro"/>
</dbReference>
<evidence type="ECO:0000256" key="1">
    <source>
        <dbReference type="ARBA" id="ARBA00001947"/>
    </source>
</evidence>
<sequence>MNLRDLESAVELAPKTGRQPAIFIGHGSPMNIIRDNAFTRSLRELGERHGRPAAVLVISAHWLTRGETRVSVNPAPPTIHDFGGFPEELYRLRYPAPGQPRIAQGLVDEVTSIRIHEDHEMGLDHGAWGILHHLWPDATVPVFQMSIDYDKPPAWHHELGKQLRRLRERGVLILGSGNVVHNLRRISWDESDPSVPSWALEFDAWVKDRLEQGDHAALSGYAKLGETARLAVPTNDHYLPMLYTLGAMLPGEQVRFTHESFQNGSISMRCFEAA</sequence>
<evidence type="ECO:0000313" key="8">
    <source>
        <dbReference type="Proteomes" id="UP000676169"/>
    </source>
</evidence>
<evidence type="ECO:0000313" key="7">
    <source>
        <dbReference type="EMBL" id="QUE53013.1"/>
    </source>
</evidence>
<name>A0A975J2W1_9BACT</name>
<dbReference type="NCBIfam" id="NF007914">
    <property type="entry name" value="PRK10628.1"/>
    <property type="match status" value="1"/>
</dbReference>
<dbReference type="EC" id="1.13.11.29" evidence="7"/>
<dbReference type="InterPro" id="IPR004183">
    <property type="entry name" value="Xdiol_dOase_suB"/>
</dbReference>
<keyword evidence="7" id="KW-0223">Dioxygenase</keyword>
<evidence type="ECO:0000259" key="6">
    <source>
        <dbReference type="Pfam" id="PF02900"/>
    </source>
</evidence>
<keyword evidence="3" id="KW-0479">Metal-binding</keyword>
<dbReference type="Proteomes" id="UP000676169">
    <property type="component" value="Chromosome"/>
</dbReference>
<dbReference type="PIRSF" id="PIRSF006157">
    <property type="entry name" value="Doxgns_DODA"/>
    <property type="match status" value="1"/>
</dbReference>
<keyword evidence="5 7" id="KW-0560">Oxidoreductase</keyword>
<dbReference type="AlphaFoldDB" id="A0A975J2W1"/>
<keyword evidence="4" id="KW-0862">Zinc</keyword>
<dbReference type="SUPFAM" id="SSF53213">
    <property type="entry name" value="LigB-like"/>
    <property type="match status" value="1"/>
</dbReference>
<gene>
    <name evidence="7" type="primary">ygiD</name>
    <name evidence="7" type="ORF">KBB96_08990</name>
</gene>
<dbReference type="KEGG" id="lamb:KBB96_08990"/>
<dbReference type="GO" id="GO:0050297">
    <property type="term" value="F:stizolobate synthase activity"/>
    <property type="evidence" value="ECO:0007669"/>
    <property type="project" value="UniProtKB-EC"/>
</dbReference>
<dbReference type="EMBL" id="CP073100">
    <property type="protein sequence ID" value="QUE53013.1"/>
    <property type="molecule type" value="Genomic_DNA"/>
</dbReference>
<comment type="similarity">
    <text evidence="2">Belongs to the DODA-type extradiol aromatic ring-opening dioxygenase family.</text>
</comment>
<dbReference type="CDD" id="cd07363">
    <property type="entry name" value="45_DOPA_Dioxygenase"/>
    <property type="match status" value="1"/>
</dbReference>
<proteinExistence type="inferred from homology"/>
<dbReference type="PANTHER" id="PTHR30096:SF0">
    <property type="entry name" value="4,5-DOPA DIOXYGENASE EXTRADIOL-LIKE PROTEIN"/>
    <property type="match status" value="1"/>
</dbReference>
<evidence type="ECO:0000256" key="3">
    <source>
        <dbReference type="ARBA" id="ARBA00022723"/>
    </source>
</evidence>
<evidence type="ECO:0000256" key="2">
    <source>
        <dbReference type="ARBA" id="ARBA00007581"/>
    </source>
</evidence>
<evidence type="ECO:0000256" key="4">
    <source>
        <dbReference type="ARBA" id="ARBA00022833"/>
    </source>
</evidence>
<dbReference type="PANTHER" id="PTHR30096">
    <property type="entry name" value="4,5-DOPA DIOXYGENASE EXTRADIOL-LIKE PROTEIN"/>
    <property type="match status" value="1"/>
</dbReference>
<protein>
    <submittedName>
        <fullName evidence="7">4,5-DOPA dioxygenase extradiol</fullName>
        <ecNumber evidence="7">1.13.11.29</ecNumber>
    </submittedName>
</protein>
<evidence type="ECO:0000256" key="5">
    <source>
        <dbReference type="ARBA" id="ARBA00023002"/>
    </source>
</evidence>
<dbReference type="GO" id="GO:0008270">
    <property type="term" value="F:zinc ion binding"/>
    <property type="evidence" value="ECO:0007669"/>
    <property type="project" value="InterPro"/>
</dbReference>
<reference evidence="7" key="1">
    <citation type="submission" date="2021-04" db="EMBL/GenBank/DDBJ databases">
        <title>Luteolibacter sp. 32A isolated from the skin of an Anderson's salamander (Ambystoma andersonii).</title>
        <authorList>
            <person name="Spergser J."/>
            <person name="Busse H.-J."/>
        </authorList>
    </citation>
    <scope>NUCLEOTIDE SEQUENCE</scope>
    <source>
        <strain evidence="7">32A</strain>
    </source>
</reference>
<comment type="cofactor">
    <cofactor evidence="1">
        <name>Zn(2+)</name>
        <dbReference type="ChEBI" id="CHEBI:29105"/>
    </cofactor>
</comment>
<dbReference type="Gene3D" id="3.40.830.10">
    <property type="entry name" value="LigB-like"/>
    <property type="match status" value="1"/>
</dbReference>
<accession>A0A975J2W1</accession>
<organism evidence="7 8">
    <name type="scientific">Luteolibacter ambystomatis</name>
    <dbReference type="NCBI Taxonomy" id="2824561"/>
    <lineage>
        <taxon>Bacteria</taxon>
        <taxon>Pseudomonadati</taxon>
        <taxon>Verrucomicrobiota</taxon>
        <taxon>Verrucomicrobiia</taxon>
        <taxon>Verrucomicrobiales</taxon>
        <taxon>Verrucomicrobiaceae</taxon>
        <taxon>Luteolibacter</taxon>
    </lineage>
</organism>
<keyword evidence="8" id="KW-1185">Reference proteome</keyword>